<dbReference type="Proteomes" id="UP000499080">
    <property type="component" value="Unassembled WGS sequence"/>
</dbReference>
<dbReference type="OrthoDB" id="425619at2759"/>
<organism evidence="1 2">
    <name type="scientific">Araneus ventricosus</name>
    <name type="common">Orbweaver spider</name>
    <name type="synonym">Epeira ventricosa</name>
    <dbReference type="NCBI Taxonomy" id="182803"/>
    <lineage>
        <taxon>Eukaryota</taxon>
        <taxon>Metazoa</taxon>
        <taxon>Ecdysozoa</taxon>
        <taxon>Arthropoda</taxon>
        <taxon>Chelicerata</taxon>
        <taxon>Arachnida</taxon>
        <taxon>Araneae</taxon>
        <taxon>Araneomorphae</taxon>
        <taxon>Entelegynae</taxon>
        <taxon>Araneoidea</taxon>
        <taxon>Araneidae</taxon>
        <taxon>Araneus</taxon>
    </lineage>
</organism>
<dbReference type="AlphaFoldDB" id="A0A4Y2KD08"/>
<name>A0A4Y2KD08_ARAVE</name>
<reference evidence="1 2" key="1">
    <citation type="journal article" date="2019" name="Sci. Rep.">
        <title>Orb-weaving spider Araneus ventricosus genome elucidates the spidroin gene catalogue.</title>
        <authorList>
            <person name="Kono N."/>
            <person name="Nakamura H."/>
            <person name="Ohtoshi R."/>
            <person name="Moran D.A.P."/>
            <person name="Shinohara A."/>
            <person name="Yoshida Y."/>
            <person name="Fujiwara M."/>
            <person name="Mori M."/>
            <person name="Tomita M."/>
            <person name="Arakawa K."/>
        </authorList>
    </citation>
    <scope>NUCLEOTIDE SEQUENCE [LARGE SCALE GENOMIC DNA]</scope>
</reference>
<evidence type="ECO:0000313" key="1">
    <source>
        <dbReference type="EMBL" id="GBN00564.1"/>
    </source>
</evidence>
<proteinExistence type="predicted"/>
<gene>
    <name evidence="1" type="ORF">AVEN_171346_1</name>
</gene>
<evidence type="ECO:0000313" key="2">
    <source>
        <dbReference type="Proteomes" id="UP000499080"/>
    </source>
</evidence>
<accession>A0A4Y2KD08</accession>
<sequence>MSLSYSECPLDVRESLAVQFFVDAIRDEETQHSTRLMDYRFEIDPDLEKNEIRTEWEQIPLLSISTQHRKITSDGNADVLSRRLCIEGCEPCLNAAKFGMETDISMEALTLKIEDIWPLREIQKAQLKDSDIRLILKMKLKMKLNSADRPSWQEIAWEIPATK</sequence>
<protein>
    <submittedName>
        <fullName evidence="1">Uncharacterized protein</fullName>
    </submittedName>
</protein>
<comment type="caution">
    <text evidence="1">The sequence shown here is derived from an EMBL/GenBank/DDBJ whole genome shotgun (WGS) entry which is preliminary data.</text>
</comment>
<keyword evidence="2" id="KW-1185">Reference proteome</keyword>
<dbReference type="EMBL" id="BGPR01004527">
    <property type="protein sequence ID" value="GBN00564.1"/>
    <property type="molecule type" value="Genomic_DNA"/>
</dbReference>